<dbReference type="GO" id="GO:0003723">
    <property type="term" value="F:RNA binding"/>
    <property type="evidence" value="ECO:0007669"/>
    <property type="project" value="InterPro"/>
</dbReference>
<reference evidence="3 4" key="1">
    <citation type="journal article" date="2014" name="Appl. Environ. Microbiol.">
        <title>Elucidation of insertion elements encoded on plasmids and in vitro construction of shuttle vectors from the toxic cyanobacterium Planktothrix.</title>
        <authorList>
            <person name="Christiansen G."/>
            <person name="Goesmann A."/>
            <person name="Kurmayer R."/>
        </authorList>
    </citation>
    <scope>NUCLEOTIDE SEQUENCE [LARGE SCALE GENOMIC DNA]</scope>
    <source>
        <strain evidence="3 4">NIVA-CYA 126/8</strain>
    </source>
</reference>
<gene>
    <name evidence="3" type="ORF">A19Y_1333</name>
</gene>
<proteinExistence type="predicted"/>
<keyword evidence="2 3" id="KW-0378">Hydrolase</keyword>
<protein>
    <submittedName>
        <fullName evidence="3">Guanine-specific ribonuclease N1 and T1</fullName>
        <ecNumber evidence="3">3.1.27.3</ecNumber>
    </submittedName>
</protein>
<dbReference type="InterPro" id="IPR000026">
    <property type="entry name" value="N1-like"/>
</dbReference>
<evidence type="ECO:0000256" key="2">
    <source>
        <dbReference type="ARBA" id="ARBA00022801"/>
    </source>
</evidence>
<evidence type="ECO:0000256" key="1">
    <source>
        <dbReference type="ARBA" id="ARBA00022722"/>
    </source>
</evidence>
<keyword evidence="1" id="KW-0540">Nuclease</keyword>
<accession>A0A073CE54</accession>
<dbReference type="STRING" id="388467.A19Y_1333"/>
<dbReference type="SUPFAM" id="SSF53933">
    <property type="entry name" value="Microbial ribonucleases"/>
    <property type="match status" value="1"/>
</dbReference>
<dbReference type="EMBL" id="CM002803">
    <property type="protein sequence ID" value="KEI66401.1"/>
    <property type="molecule type" value="Genomic_DNA"/>
</dbReference>
<dbReference type="GO" id="GO:0016787">
    <property type="term" value="F:hydrolase activity"/>
    <property type="evidence" value="ECO:0007669"/>
    <property type="project" value="UniProtKB-KW"/>
</dbReference>
<organism evidence="3 4">
    <name type="scientific">Planktothrix agardhii (strain NIVA-CYA 126/8)</name>
    <dbReference type="NCBI Taxonomy" id="388467"/>
    <lineage>
        <taxon>Bacteria</taxon>
        <taxon>Bacillati</taxon>
        <taxon>Cyanobacteriota</taxon>
        <taxon>Cyanophyceae</taxon>
        <taxon>Oscillatoriophycideae</taxon>
        <taxon>Oscillatoriales</taxon>
        <taxon>Microcoleaceae</taxon>
        <taxon>Planktothrix</taxon>
    </lineage>
</organism>
<dbReference type="PATRIC" id="fig|388467.6.peg.1273"/>
<dbReference type="GO" id="GO:0004521">
    <property type="term" value="F:RNA endonuclease activity"/>
    <property type="evidence" value="ECO:0007669"/>
    <property type="project" value="InterPro"/>
</dbReference>
<dbReference type="eggNOG" id="COG4290">
    <property type="taxonomic scope" value="Bacteria"/>
</dbReference>
<name>A0A073CE54_PLAA1</name>
<evidence type="ECO:0000313" key="4">
    <source>
        <dbReference type="Proteomes" id="UP000027395"/>
    </source>
</evidence>
<dbReference type="RefSeq" id="WP_052369403.1">
    <property type="nucleotide sequence ID" value="NZ_CM002803.1"/>
</dbReference>
<dbReference type="Proteomes" id="UP000027395">
    <property type="component" value="Chromosome"/>
</dbReference>
<dbReference type="HOGENOM" id="CLU_112496_2_0_3"/>
<dbReference type="Pfam" id="PF00545">
    <property type="entry name" value="Ribonuclease"/>
    <property type="match status" value="1"/>
</dbReference>
<dbReference type="AlphaFoldDB" id="A0A073CE54"/>
<evidence type="ECO:0000313" key="3">
    <source>
        <dbReference type="EMBL" id="KEI66401.1"/>
    </source>
</evidence>
<dbReference type="InterPro" id="IPR016191">
    <property type="entry name" value="Ribonuclease/ribotoxin"/>
</dbReference>
<dbReference type="Gene3D" id="3.10.450.30">
    <property type="entry name" value="Microbial ribonucleases"/>
    <property type="match status" value="1"/>
</dbReference>
<dbReference type="EC" id="3.1.27.3" evidence="3"/>
<keyword evidence="4" id="KW-1185">Reference proteome</keyword>
<sequence>MSFLRKGLIFFLTFLVCFTVTITYHFNFSPVSATEITIVAQAPTVNLSQLPPEARNTLKLIDQGGPFPYPEKDGLTFFNREKLLPYKPKGYYREYTIPTPGERSRGARRFVVGIQGEIYYTSNHYQSFLRVLRQ</sequence>